<dbReference type="EMBL" id="CP023778">
    <property type="protein sequence ID" value="ATL70023.1"/>
    <property type="molecule type" value="Genomic_DNA"/>
</dbReference>
<sequence>MNQAADRAPIVLSDHDLLDRLDPHRSVEAVRQAMRDCARGAIASPARGVVPAGAGTFTFTCGVGPDWYGYRAYDSVSSAPDRDQIVVAADPGTGKVNRIAVGRVLGRARTGSIGAVAIDLLSRPESRTLGLIGTGSQAWWQLWALRAVRPGLRVRVYSRSATGRAEFAARAADLLDIDCEPVDSAMEAVADADIVVLATNSGEPVIETEWIAAGAHVTTLGPKQRGRCEYPESLLRRADLLFTDSVDQLLAYEPEAVAADADPAWLCPLADAPIVRDPSHVSVFLSVGLSATEVALLHAL</sequence>
<dbReference type="AlphaFoldDB" id="A0A291RRC0"/>
<accession>A0A291RRC0</accession>
<dbReference type="PANTHER" id="PTHR13812">
    <property type="entry name" value="KETIMINE REDUCTASE MU-CRYSTALLIN"/>
    <property type="match status" value="1"/>
</dbReference>
<dbReference type="InterPro" id="IPR036291">
    <property type="entry name" value="NAD(P)-bd_dom_sf"/>
</dbReference>
<dbReference type="GeneID" id="88361788"/>
<gene>
    <name evidence="1" type="ORF">CRH09_31405</name>
</gene>
<dbReference type="Gene3D" id="3.30.1780.10">
    <property type="entry name" value="ornithine cyclodeaminase, domain 1"/>
    <property type="match status" value="1"/>
</dbReference>
<organism evidence="1 2">
    <name type="scientific">Nocardia terpenica</name>
    <dbReference type="NCBI Taxonomy" id="455432"/>
    <lineage>
        <taxon>Bacteria</taxon>
        <taxon>Bacillati</taxon>
        <taxon>Actinomycetota</taxon>
        <taxon>Actinomycetes</taxon>
        <taxon>Mycobacteriales</taxon>
        <taxon>Nocardiaceae</taxon>
        <taxon>Nocardia</taxon>
    </lineage>
</organism>
<dbReference type="InterPro" id="IPR003462">
    <property type="entry name" value="ODC_Mu_crystall"/>
</dbReference>
<dbReference type="Pfam" id="PF02423">
    <property type="entry name" value="OCD_Mu_crystall"/>
    <property type="match status" value="1"/>
</dbReference>
<dbReference type="RefSeq" id="WP_098697022.1">
    <property type="nucleotide sequence ID" value="NZ_CP023778.1"/>
</dbReference>
<dbReference type="GO" id="GO:0005737">
    <property type="term" value="C:cytoplasm"/>
    <property type="evidence" value="ECO:0007669"/>
    <property type="project" value="TreeGrafter"/>
</dbReference>
<reference evidence="1 2" key="1">
    <citation type="submission" date="2017-10" db="EMBL/GenBank/DDBJ databases">
        <title>Comparative genomics between pathogenic Norcardia.</title>
        <authorList>
            <person name="Zeng L."/>
        </authorList>
    </citation>
    <scope>NUCLEOTIDE SEQUENCE [LARGE SCALE GENOMIC DNA]</scope>
    <source>
        <strain evidence="1 2">NC_YFY_NT001</strain>
    </source>
</reference>
<dbReference type="SUPFAM" id="SSF51735">
    <property type="entry name" value="NAD(P)-binding Rossmann-fold domains"/>
    <property type="match status" value="1"/>
</dbReference>
<evidence type="ECO:0000313" key="1">
    <source>
        <dbReference type="EMBL" id="ATL70023.1"/>
    </source>
</evidence>
<dbReference type="Proteomes" id="UP000221961">
    <property type="component" value="Chromosome"/>
</dbReference>
<dbReference type="Gene3D" id="3.40.50.720">
    <property type="entry name" value="NAD(P)-binding Rossmann-like Domain"/>
    <property type="match status" value="1"/>
</dbReference>
<dbReference type="InterPro" id="IPR023401">
    <property type="entry name" value="ODC_N"/>
</dbReference>
<name>A0A291RRC0_9NOCA</name>
<protein>
    <submittedName>
        <fullName evidence="1">Ornithine cyclodeaminase</fullName>
    </submittedName>
</protein>
<evidence type="ECO:0000313" key="2">
    <source>
        <dbReference type="Proteomes" id="UP000221961"/>
    </source>
</evidence>
<proteinExistence type="predicted"/>
<dbReference type="KEGG" id="ntp:CRH09_31405"/>
<dbReference type="PANTHER" id="PTHR13812:SF19">
    <property type="entry name" value="KETIMINE REDUCTASE MU-CRYSTALLIN"/>
    <property type="match status" value="1"/>
</dbReference>